<evidence type="ECO:0000256" key="1">
    <source>
        <dbReference type="SAM" id="MobiDB-lite"/>
    </source>
</evidence>
<name>A0A7M6DNB0_9CNID</name>
<sequence length="417" mass="47080">MIAYESIENTLEKVGNDWSSKYKVTLKLTLNESFKKLADLTATAEDNTSTNDDTTGTPEEKDDEVEDEVLHQPRKKFKWTIQDDSGRKLSNAKNQIKWLEHVNKQKDQEINILKEKNASLYLRNAQFTKLKIIDQIGQTRSTLMVDASLFTNAFHAGDFLMQQQQSTLLDPANFADIQTTFLCKGSFFKTDLITFSNSGDRVVLKHDFDGFFGVQALAIVSHEHRLLKFVGEHANIVSTIGLVHSSNSFGHVLHFEPGLSLSKSLKYSMTSLVEFKCLIRGIMEGLNFLFDRGVIHNHLVADNIILNGNCPKIIGFAFACRAESAKLNVVDVITKFECQSHFAPELFKSSKVSYSSDVYSFGTLLKIVLKRKITFDLDDALETRLHTISDFCLKKKPGERPAHKFLLNRINSILDAS</sequence>
<dbReference type="Pfam" id="PF00069">
    <property type="entry name" value="Pkinase"/>
    <property type="match status" value="1"/>
</dbReference>
<dbReference type="GeneID" id="136801147"/>
<dbReference type="GO" id="GO:0005737">
    <property type="term" value="C:cytoplasm"/>
    <property type="evidence" value="ECO:0007669"/>
    <property type="project" value="TreeGrafter"/>
</dbReference>
<evidence type="ECO:0000313" key="4">
    <source>
        <dbReference type="Proteomes" id="UP000594262"/>
    </source>
</evidence>
<dbReference type="Gene3D" id="1.10.510.10">
    <property type="entry name" value="Transferase(Phosphotransferase) domain 1"/>
    <property type="match status" value="1"/>
</dbReference>
<evidence type="ECO:0000259" key="2">
    <source>
        <dbReference type="PROSITE" id="PS50011"/>
    </source>
</evidence>
<dbReference type="GO" id="GO:0007165">
    <property type="term" value="P:signal transduction"/>
    <property type="evidence" value="ECO:0007669"/>
    <property type="project" value="TreeGrafter"/>
</dbReference>
<organism evidence="3 4">
    <name type="scientific">Clytia hemisphaerica</name>
    <dbReference type="NCBI Taxonomy" id="252671"/>
    <lineage>
        <taxon>Eukaryota</taxon>
        <taxon>Metazoa</taxon>
        <taxon>Cnidaria</taxon>
        <taxon>Hydrozoa</taxon>
        <taxon>Hydroidolina</taxon>
        <taxon>Leptothecata</taxon>
        <taxon>Obeliida</taxon>
        <taxon>Clytiidae</taxon>
        <taxon>Clytia</taxon>
    </lineage>
</organism>
<dbReference type="InterPro" id="IPR050167">
    <property type="entry name" value="Ser_Thr_protein_kinase"/>
</dbReference>
<feature type="compositionally biased region" description="Low complexity" evidence="1">
    <location>
        <begin position="45"/>
        <end position="57"/>
    </location>
</feature>
<dbReference type="OrthoDB" id="547665at2759"/>
<dbReference type="GO" id="GO:0005524">
    <property type="term" value="F:ATP binding"/>
    <property type="evidence" value="ECO:0007669"/>
    <property type="project" value="InterPro"/>
</dbReference>
<dbReference type="RefSeq" id="XP_066913890.1">
    <property type="nucleotide sequence ID" value="XM_067057789.1"/>
</dbReference>
<dbReference type="InterPro" id="IPR000719">
    <property type="entry name" value="Prot_kinase_dom"/>
</dbReference>
<feature type="domain" description="Protein kinase" evidence="2">
    <location>
        <begin position="176"/>
        <end position="417"/>
    </location>
</feature>
<dbReference type="PANTHER" id="PTHR23257">
    <property type="entry name" value="SERINE-THREONINE PROTEIN KINASE"/>
    <property type="match status" value="1"/>
</dbReference>
<dbReference type="GO" id="GO:0004672">
    <property type="term" value="F:protein kinase activity"/>
    <property type="evidence" value="ECO:0007669"/>
    <property type="project" value="InterPro"/>
</dbReference>
<accession>A0A7M6DNB0</accession>
<keyword evidence="4" id="KW-1185">Reference proteome</keyword>
<proteinExistence type="predicted"/>
<feature type="region of interest" description="Disordered" evidence="1">
    <location>
        <begin position="45"/>
        <end position="69"/>
    </location>
</feature>
<dbReference type="EnsemblMetazoa" id="CLYHEMT017614.2">
    <property type="protein sequence ID" value="CLYHEMP017614.2"/>
    <property type="gene ID" value="CLYHEMG017614"/>
</dbReference>
<dbReference type="AlphaFoldDB" id="A0A7M6DNB0"/>
<dbReference type="InterPro" id="IPR011009">
    <property type="entry name" value="Kinase-like_dom_sf"/>
</dbReference>
<dbReference type="SUPFAM" id="SSF56112">
    <property type="entry name" value="Protein kinase-like (PK-like)"/>
    <property type="match status" value="1"/>
</dbReference>
<evidence type="ECO:0000313" key="3">
    <source>
        <dbReference type="EnsemblMetazoa" id="CLYHEMP017614.2"/>
    </source>
</evidence>
<dbReference type="EnsemblMetazoa" id="CLYHEMT017614.5">
    <property type="protein sequence ID" value="CLYHEMP017614.5"/>
    <property type="gene ID" value="CLYHEMG017614"/>
</dbReference>
<dbReference type="EnsemblMetazoa" id="CLYHEMT017614.3">
    <property type="protein sequence ID" value="CLYHEMP017614.3"/>
    <property type="gene ID" value="CLYHEMG017614"/>
</dbReference>
<dbReference type="PROSITE" id="PS50011">
    <property type="entry name" value="PROTEIN_KINASE_DOM"/>
    <property type="match status" value="1"/>
</dbReference>
<reference evidence="3" key="1">
    <citation type="submission" date="2021-01" db="UniProtKB">
        <authorList>
            <consortium name="EnsemblMetazoa"/>
        </authorList>
    </citation>
    <scope>IDENTIFICATION</scope>
</reference>
<protein>
    <recommendedName>
        <fullName evidence="2">Protein kinase domain-containing protein</fullName>
    </recommendedName>
</protein>
<dbReference type="Proteomes" id="UP000594262">
    <property type="component" value="Unplaced"/>
</dbReference>